<sequence length="66" mass="7425">MSTSNSPFNTTRSIKLDGGRVRCVVYLPKEEADHINTLAKKSQQSQSSVIAKFYFQGKNQTETNED</sequence>
<evidence type="ECO:0008006" key="2">
    <source>
        <dbReference type="Google" id="ProtNLM"/>
    </source>
</evidence>
<name>A0AAU7SZN5_9GAMM</name>
<dbReference type="AlphaFoldDB" id="A0AAU7SZN5"/>
<organism evidence="1">
    <name type="scientific">Acinetobacter sp. A1-4-2</name>
    <dbReference type="NCBI Taxonomy" id="3156489"/>
    <lineage>
        <taxon>Bacteria</taxon>
        <taxon>Pseudomonadati</taxon>
        <taxon>Pseudomonadota</taxon>
        <taxon>Gammaproteobacteria</taxon>
        <taxon>Moraxellales</taxon>
        <taxon>Moraxellaceae</taxon>
        <taxon>Acinetobacter</taxon>
    </lineage>
</organism>
<proteinExistence type="predicted"/>
<gene>
    <name evidence="1" type="ORF">ABJ384_05010</name>
</gene>
<accession>A0AAU7SZN5</accession>
<evidence type="ECO:0000313" key="1">
    <source>
        <dbReference type="EMBL" id="XBU16526.1"/>
    </source>
</evidence>
<dbReference type="RefSeq" id="WP_349929231.1">
    <property type="nucleotide sequence ID" value="NZ_CP157981.1"/>
</dbReference>
<protein>
    <recommendedName>
        <fullName evidence="2">Ribbon-helix-helix, copG family protein</fullName>
    </recommendedName>
</protein>
<dbReference type="EMBL" id="CP157981">
    <property type="protein sequence ID" value="XBU16526.1"/>
    <property type="molecule type" value="Genomic_DNA"/>
</dbReference>
<reference evidence="1" key="1">
    <citation type="submission" date="2024-06" db="EMBL/GenBank/DDBJ databases">
        <authorList>
            <person name="Song Z."/>
        </authorList>
    </citation>
    <scope>NUCLEOTIDE SEQUENCE</scope>
    <source>
        <strain evidence="1">A1-4-2</strain>
    </source>
</reference>